<accession>A0AAX4LYR4</accession>
<gene>
    <name evidence="1" type="ORF">IODZLFCR_CDS0006</name>
</gene>
<organism evidence="1 2">
    <name type="scientific">Salmonella phage vB_SalP_SE29</name>
    <dbReference type="NCBI Taxonomy" id="3134913"/>
    <lineage>
        <taxon>Viruses</taxon>
        <taxon>Duplodnaviria</taxon>
        <taxon>Heunggongvirae</taxon>
        <taxon>Uroviricota</taxon>
        <taxon>Caudoviricetes</taxon>
        <taxon>Autographivirales</taxon>
        <taxon>Autosignataviridae</taxon>
        <taxon>Molineuxvirinae</taxon>
        <taxon>Zindervirus</taxon>
    </lineage>
</organism>
<name>A0AAX4LYR4_9CAUD</name>
<dbReference type="Proteomes" id="UP001434079">
    <property type="component" value="Segment"/>
</dbReference>
<evidence type="ECO:0000313" key="1">
    <source>
        <dbReference type="EMBL" id="WXX03150.1"/>
    </source>
</evidence>
<dbReference type="EMBL" id="PP526725">
    <property type="protein sequence ID" value="WXX03150.1"/>
    <property type="molecule type" value="Genomic_DNA"/>
</dbReference>
<reference evidence="1" key="1">
    <citation type="submission" date="2024-03" db="EMBL/GenBank/DDBJ databases">
        <title>Study on the Mechanism of Salmonella Phage vB_SalP_SE29 Recognizing the Surface Receptor of Host Bacteria.</title>
        <authorList>
            <person name="Zhang L."/>
            <person name="Liang S."/>
            <person name="Liang R."/>
        </authorList>
    </citation>
    <scope>NUCLEOTIDE SEQUENCE</scope>
</reference>
<sequence length="30" mass="3580">MQGGFWCSLLHRPTHYYSLAVYRPRPNCIL</sequence>
<proteinExistence type="predicted"/>
<protein>
    <submittedName>
        <fullName evidence="1">Uncharacterized protein</fullName>
    </submittedName>
</protein>
<evidence type="ECO:0000313" key="2">
    <source>
        <dbReference type="Proteomes" id="UP001434079"/>
    </source>
</evidence>